<feature type="active site" description="Phosphocysteine intermediate" evidence="4">
    <location>
        <position position="411"/>
    </location>
</feature>
<dbReference type="WBParaSite" id="Hba_14671">
    <property type="protein sequence ID" value="Hba_14671"/>
    <property type="gene ID" value="Hba_14671"/>
</dbReference>
<feature type="domain" description="Myotubularin phosphatase" evidence="8">
    <location>
        <begin position="190"/>
        <end position="571"/>
    </location>
</feature>
<comment type="similarity">
    <text evidence="2">Belongs to the protein-tyrosine phosphatase family. Non-receptor class myotubularin subfamily.</text>
</comment>
<dbReference type="InterPro" id="IPR000387">
    <property type="entry name" value="Tyr_Pase_dom"/>
</dbReference>
<protein>
    <submittedName>
        <fullName evidence="10">Phosphatidylinositol-3-phosphatase</fullName>
    </submittedName>
</protein>
<feature type="compositionally biased region" description="Acidic residues" evidence="6">
    <location>
        <begin position="811"/>
        <end position="823"/>
    </location>
</feature>
<dbReference type="PANTHER" id="PTHR10807:SF129">
    <property type="entry name" value="MYOTUBULARIN-RELATED PROTEIN 3"/>
    <property type="match status" value="1"/>
</dbReference>
<dbReference type="Pfam" id="PF06602">
    <property type="entry name" value="Myotub-related"/>
    <property type="match status" value="1"/>
</dbReference>
<comment type="subcellular location">
    <subcellularLocation>
        <location evidence="1">Endomembrane system</location>
        <topology evidence="1">Peripheral membrane protein</topology>
    </subcellularLocation>
</comment>
<keyword evidence="9" id="KW-1185">Reference proteome</keyword>
<dbReference type="Proteomes" id="UP000095283">
    <property type="component" value="Unplaced"/>
</dbReference>
<evidence type="ECO:0000259" key="8">
    <source>
        <dbReference type="PROSITE" id="PS51339"/>
    </source>
</evidence>
<dbReference type="GO" id="GO:0046856">
    <property type="term" value="P:phosphatidylinositol dephosphorylation"/>
    <property type="evidence" value="ECO:0007669"/>
    <property type="project" value="TreeGrafter"/>
</dbReference>
<dbReference type="InterPro" id="IPR016130">
    <property type="entry name" value="Tyr_Pase_AS"/>
</dbReference>
<dbReference type="InterPro" id="IPR010569">
    <property type="entry name" value="Myotubularin-like_Pase_dom"/>
</dbReference>
<feature type="compositionally biased region" description="Low complexity" evidence="6">
    <location>
        <begin position="828"/>
        <end position="843"/>
    </location>
</feature>
<dbReference type="SMART" id="SM00404">
    <property type="entry name" value="PTPc_motif"/>
    <property type="match status" value="1"/>
</dbReference>
<feature type="compositionally biased region" description="Polar residues" evidence="6">
    <location>
        <begin position="844"/>
        <end position="859"/>
    </location>
</feature>
<dbReference type="PANTHER" id="PTHR10807">
    <property type="entry name" value="MYOTUBULARIN-RELATED"/>
    <property type="match status" value="1"/>
</dbReference>
<evidence type="ECO:0000256" key="4">
    <source>
        <dbReference type="PIRSR" id="PIRSR630564-1"/>
    </source>
</evidence>
<organism evidence="9 10">
    <name type="scientific">Heterorhabditis bacteriophora</name>
    <name type="common">Entomopathogenic nematode worm</name>
    <dbReference type="NCBI Taxonomy" id="37862"/>
    <lineage>
        <taxon>Eukaryota</taxon>
        <taxon>Metazoa</taxon>
        <taxon>Ecdysozoa</taxon>
        <taxon>Nematoda</taxon>
        <taxon>Chromadorea</taxon>
        <taxon>Rhabditida</taxon>
        <taxon>Rhabditina</taxon>
        <taxon>Rhabditomorpha</taxon>
        <taxon>Strongyloidea</taxon>
        <taxon>Heterorhabditidae</taxon>
        <taxon>Heterorhabditis</taxon>
    </lineage>
</organism>
<dbReference type="InterPro" id="IPR003595">
    <property type="entry name" value="Tyr_Pase_cat"/>
</dbReference>
<dbReference type="PROSITE" id="PS00383">
    <property type="entry name" value="TYR_PHOSPHATASE_1"/>
    <property type="match status" value="1"/>
</dbReference>
<feature type="binding site" evidence="5">
    <location>
        <begin position="322"/>
        <end position="325"/>
    </location>
    <ligand>
        <name>substrate</name>
    </ligand>
</feature>
<dbReference type="GO" id="GO:0106018">
    <property type="term" value="F:phosphatidylinositol-3,5-bisphosphate phosphatase activity"/>
    <property type="evidence" value="ECO:0007669"/>
    <property type="project" value="TreeGrafter"/>
</dbReference>
<accession>A0A1I7XB52</accession>
<sequence length="859" mass="97177">MVREGSNAIDIIPVPESISSFEGSFLGSPTHASYVNVPNVPHHIDVPSNGGHLECSSLDSAKTANMVHSQLPLDLLAGESLKEEEEFEGCRVALTDYRLCIFSLDNRSVRVVLLMAIESLDFKDPVQIIIMCKEGRVTRLTAKTNELAIAWHKKLMRCANRDTSAEAFAWQFSKEIAISPCSWLREEEPTVDNDIVTAEFRRLDFDPDHFRISNDNQEFELCETYPERMIIPKEMSKTDLMAAKEFRFLNRIPAVVWKCKETRAVLLRSSQPRASFFGWRNDADEKIFKLVHKYLDAYKSGKGEGKLLVVLDARSYTSAWANRAKGGGFECPEYYARTRTEWLGLPNIHHVRYSFHQLRGLLSSNPPAGGDADYLNALANTNWLTYLKELMKAAAKCVDILYNGQSVLVHCSDGWDRTTQIVSLAKLMGDEHYRTVKGFEDLIRTEWLAFGHKFSDRCGVAGTDANERCPIFLQFLDAVHQMVTQDPTAFQFNHQYLIKLAQHTYSGLFATFLFNSIKDARKMENEMNIKPVSIFRYLGEHNEEVVNVLYNSTITGRIECDTDICMPQSLSNRAVSMASSPAKDSVVTASQPMQKSKSSESISSVNNADGVSSVSLVGHCGSNGALNVTSEHSMSMDTSVMNEVNIPRRDTSARSPLKPWKTIKEYQDHDGLVRLFDPVQEQQRAISRAYKMDMLVMYQELTIVILYINERELEKRNEDLDIMKRNRSFSEKTNHSATSRDSGGRLVILFRYYHMSKYEVINGKLLRFCRISVCHHCSQKTYHTTEEDGKGVHKRMCDSCYSRMTPAGEIQSEEETLDIEPELPENPRTPSRPVSLSPPLSSPNGSFTHVMSPSQAVKG</sequence>
<dbReference type="InterPro" id="IPR029021">
    <property type="entry name" value="Prot-tyrosine_phosphatase-like"/>
</dbReference>
<evidence type="ECO:0000256" key="3">
    <source>
        <dbReference type="ARBA" id="ARBA00023098"/>
    </source>
</evidence>
<dbReference type="GO" id="GO:0004438">
    <property type="term" value="F:phosphatidylinositol-3-phosphate phosphatase activity"/>
    <property type="evidence" value="ECO:0007669"/>
    <property type="project" value="TreeGrafter"/>
</dbReference>
<dbReference type="PROSITE" id="PS50056">
    <property type="entry name" value="TYR_PHOSPHATASE_2"/>
    <property type="match status" value="1"/>
</dbReference>
<feature type="compositionally biased region" description="Low complexity" evidence="6">
    <location>
        <begin position="595"/>
        <end position="604"/>
    </location>
</feature>
<evidence type="ECO:0000256" key="1">
    <source>
        <dbReference type="ARBA" id="ARBA00004184"/>
    </source>
</evidence>
<feature type="region of interest" description="Disordered" evidence="6">
    <location>
        <begin position="809"/>
        <end position="859"/>
    </location>
</feature>
<feature type="domain" description="Tyrosine specific protein phosphatases" evidence="7">
    <location>
        <begin position="381"/>
        <end position="446"/>
    </location>
</feature>
<feature type="binding site" evidence="5">
    <location>
        <begin position="347"/>
        <end position="348"/>
    </location>
    <ligand>
        <name>substrate</name>
    </ligand>
</feature>
<evidence type="ECO:0000256" key="5">
    <source>
        <dbReference type="PIRSR" id="PIRSR630564-2"/>
    </source>
</evidence>
<feature type="binding site" evidence="5">
    <location>
        <begin position="411"/>
        <end position="417"/>
    </location>
    <ligand>
        <name>substrate</name>
    </ligand>
</feature>
<dbReference type="CDD" id="cd00065">
    <property type="entry name" value="FYVE_like_SF"/>
    <property type="match status" value="1"/>
</dbReference>
<dbReference type="InterPro" id="IPR030564">
    <property type="entry name" value="Myotubularin"/>
</dbReference>
<dbReference type="SUPFAM" id="SSF52799">
    <property type="entry name" value="(Phosphotyrosine protein) phosphatases II"/>
    <property type="match status" value="1"/>
</dbReference>
<keyword evidence="3" id="KW-0443">Lipid metabolism</keyword>
<evidence type="ECO:0000256" key="6">
    <source>
        <dbReference type="SAM" id="MobiDB-lite"/>
    </source>
</evidence>
<evidence type="ECO:0000313" key="9">
    <source>
        <dbReference type="Proteomes" id="UP000095283"/>
    </source>
</evidence>
<name>A0A1I7XB52_HETBA</name>
<proteinExistence type="inferred from homology"/>
<dbReference type="PROSITE" id="PS51339">
    <property type="entry name" value="PPASE_MYOTUBULARIN"/>
    <property type="match status" value="1"/>
</dbReference>
<evidence type="ECO:0000259" key="7">
    <source>
        <dbReference type="PROSITE" id="PS50056"/>
    </source>
</evidence>
<dbReference type="GO" id="GO:0005737">
    <property type="term" value="C:cytoplasm"/>
    <property type="evidence" value="ECO:0007669"/>
    <property type="project" value="TreeGrafter"/>
</dbReference>
<evidence type="ECO:0000313" key="10">
    <source>
        <dbReference type="WBParaSite" id="Hba_14671"/>
    </source>
</evidence>
<evidence type="ECO:0000256" key="2">
    <source>
        <dbReference type="ARBA" id="ARBA00007471"/>
    </source>
</evidence>
<feature type="region of interest" description="Disordered" evidence="6">
    <location>
        <begin position="582"/>
        <end position="606"/>
    </location>
</feature>
<dbReference type="AlphaFoldDB" id="A0A1I7XB52"/>
<dbReference type="CDD" id="cd14507">
    <property type="entry name" value="PTP-MTM-like"/>
    <property type="match status" value="1"/>
</dbReference>
<dbReference type="GO" id="GO:0012505">
    <property type="term" value="C:endomembrane system"/>
    <property type="evidence" value="ECO:0007669"/>
    <property type="project" value="UniProtKB-SubCell"/>
</dbReference>
<reference evidence="10" key="1">
    <citation type="submission" date="2016-11" db="UniProtKB">
        <authorList>
            <consortium name="WormBaseParasite"/>
        </authorList>
    </citation>
    <scope>IDENTIFICATION</scope>
</reference>